<reference evidence="1" key="2">
    <citation type="submission" date="2019-08" db="EMBL/GenBank/DDBJ databases">
        <title>Investigation of anaerobic lignin degradation for improved lignocellulosic biofuels.</title>
        <authorList>
            <person name="Deangelis K.PhD."/>
        </authorList>
    </citation>
    <scope>NUCLEOTIDE SEQUENCE [LARGE SCALE GENOMIC DNA]</scope>
    <source>
        <strain evidence="1">128R</strain>
    </source>
</reference>
<name>A0A542BN46_SERFO</name>
<sequence length="114" mass="12568">MTISISINDEHDIFLDDAGNLSLATDLQACLQDCKTAVLAQRGEMIYAMDEGLPTREIIWDSYRPAQFEAAARNAIMSMPGVLQVTQFSMTRQGDTFGYNATIETQWGKGTING</sequence>
<gene>
    <name evidence="1" type="ORF">FHU10_5145</name>
</gene>
<reference evidence="1" key="1">
    <citation type="submission" date="2019-06" db="EMBL/GenBank/DDBJ databases">
        <authorList>
            <person name="Deangelis K."/>
            <person name="Huntemann M."/>
            <person name="Clum A."/>
            <person name="Pillay M."/>
            <person name="Palaniappan K."/>
            <person name="Varghese N."/>
            <person name="Mikhailova N."/>
            <person name="Stamatis D."/>
            <person name="Reddy T."/>
            <person name="Daum C."/>
            <person name="Shapiro N."/>
            <person name="Ivanova N."/>
            <person name="Kyrpides N."/>
            <person name="Woyke T."/>
        </authorList>
    </citation>
    <scope>NUCLEOTIDE SEQUENCE [LARGE SCALE GENOMIC DNA]</scope>
    <source>
        <strain evidence="1">128R</strain>
    </source>
</reference>
<dbReference type="AlphaFoldDB" id="A0A542BN46"/>
<evidence type="ECO:0000313" key="1">
    <source>
        <dbReference type="EMBL" id="TVZ72465.1"/>
    </source>
</evidence>
<proteinExistence type="predicted"/>
<evidence type="ECO:0008006" key="2">
    <source>
        <dbReference type="Google" id="ProtNLM"/>
    </source>
</evidence>
<accession>A0A542BN46</accession>
<dbReference type="Pfam" id="PF10934">
    <property type="entry name" value="Sheath_initiator"/>
    <property type="match status" value="1"/>
</dbReference>
<dbReference type="EMBL" id="VISQ01000001">
    <property type="protein sequence ID" value="TVZ72465.1"/>
    <property type="molecule type" value="Genomic_DNA"/>
</dbReference>
<dbReference type="OrthoDB" id="6638116at2"/>
<organism evidence="1">
    <name type="scientific">Serratia fonticola</name>
    <dbReference type="NCBI Taxonomy" id="47917"/>
    <lineage>
        <taxon>Bacteria</taxon>
        <taxon>Pseudomonadati</taxon>
        <taxon>Pseudomonadota</taxon>
        <taxon>Gammaproteobacteria</taxon>
        <taxon>Enterobacterales</taxon>
        <taxon>Yersiniaceae</taxon>
        <taxon>Serratia</taxon>
    </lineage>
</organism>
<dbReference type="InterPro" id="IPR020288">
    <property type="entry name" value="Sheath_initiator"/>
</dbReference>
<comment type="caution">
    <text evidence="1">The sequence shown here is derived from an EMBL/GenBank/DDBJ whole genome shotgun (WGS) entry which is preliminary data.</text>
</comment>
<protein>
    <recommendedName>
        <fullName evidence="2">Phage protein</fullName>
    </recommendedName>
</protein>